<reference evidence="14 15" key="1">
    <citation type="journal article" date="2019" name="Int. J. Syst. Evol. Microbiol.">
        <title>The Global Catalogue of Microorganisms (GCM) 10K type strain sequencing project: providing services to taxonomists for standard genome sequencing and annotation.</title>
        <authorList>
            <consortium name="The Broad Institute Genomics Platform"/>
            <consortium name="The Broad Institute Genome Sequencing Center for Infectious Disease"/>
            <person name="Wu L."/>
            <person name="Ma J."/>
        </authorList>
    </citation>
    <scope>NUCLEOTIDE SEQUENCE [LARGE SCALE GENOMIC DNA]</scope>
    <source>
        <strain evidence="14 15">JCM 15478</strain>
    </source>
</reference>
<dbReference type="SMART" id="SM00826">
    <property type="entry name" value="PKS_DH"/>
    <property type="match status" value="1"/>
</dbReference>
<dbReference type="InterPro" id="IPR020841">
    <property type="entry name" value="PKS_Beta-ketoAc_synthase_dom"/>
</dbReference>
<dbReference type="Pfam" id="PF18369">
    <property type="entry name" value="PKS_DE"/>
    <property type="match status" value="1"/>
</dbReference>
<dbReference type="InterPro" id="IPR057326">
    <property type="entry name" value="KR_dom"/>
</dbReference>
<feature type="compositionally biased region" description="Low complexity" evidence="10">
    <location>
        <begin position="460"/>
        <end position="470"/>
    </location>
</feature>
<keyword evidence="8" id="KW-0012">Acyltransferase</keyword>
<evidence type="ECO:0000256" key="1">
    <source>
        <dbReference type="ARBA" id="ARBA00001957"/>
    </source>
</evidence>
<evidence type="ECO:0000256" key="6">
    <source>
        <dbReference type="ARBA" id="ARBA00023194"/>
    </source>
</evidence>
<dbReference type="SUPFAM" id="SSF47336">
    <property type="entry name" value="ACP-like"/>
    <property type="match status" value="2"/>
</dbReference>
<dbReference type="Gene3D" id="3.40.50.11460">
    <property type="match status" value="1"/>
</dbReference>
<feature type="region of interest" description="Disordered" evidence="10">
    <location>
        <begin position="460"/>
        <end position="479"/>
    </location>
</feature>
<feature type="domain" description="Ketosynthase family 3 (KS3)" evidence="12">
    <location>
        <begin position="1811"/>
        <end position="2236"/>
    </location>
</feature>
<dbReference type="InterPro" id="IPR049551">
    <property type="entry name" value="PKS_DH_C"/>
</dbReference>
<keyword evidence="3" id="KW-0596">Phosphopantetheine</keyword>
<comment type="cofactor">
    <cofactor evidence="1">
        <name>pantetheine 4'-phosphate</name>
        <dbReference type="ChEBI" id="CHEBI:47942"/>
    </cofactor>
</comment>
<sequence length="3316" mass="343955">MADEEKLVDYLKRVAADLHDTRQRLREAEEQGRQPLAIIGMSCRYPGAATPQELWDLVAAGEDPISDFPADRGWDTDELYDADPEKSGKSYVKQGGFVYDAIDFDAAFFGISPREALAMDPQQRVVLEAAWAAFEDARIDPSRARGSDTGVFFGASGAEYVPVVQQLPDASEGYTMTGVASSVLSGRVSYTFGFEGPAVTVDTACSSSLVALHMAAQALRQGECSLALAGGVTVMGTPGVFTSFSRQRGLAPDGRCKAFAAAADGTGWAEGVGVVLVERLSDALRNGHPVLAVLRGSAVNQDGASNGLTAPNGPSQVRVIRRALENAGTTAAQVDAVEAHGTGTTLGDPIEAQALLATYGKARTAERPLWLGSVKSNIGHAQQAAGIAGVIKMVMALRHRTLPKTLHVDEPTPHVDWESGAVELLTEARPWESGDHPRRAAVSSFGISGTNVHLVLEEAPQEAPQEEGAGTSEPPAETPAVNAGLAATGTVPWVLSGATAGALRAQAARLRAFVADHPELDPATVGRSLATTRAALEHRAVVIGADRDGLLGGLGALAGGEPAGNLVEGVAGAPGKVAFLFPGQGAQWAGMAVELLDSSPVFAARIRECEEALSAFTDWSLTDVLRGADGAPGYDRVDVVQPALWAVMVSLAALWRASGITPSAVVGHSQGEIAAACVAGALSLEDAARVVALRSRTLVELAGDGGMVSVAQPLDQVEDRLRAWGERLSVAAVNGPGTVVVSGEPRALQELLDGCEADGVRARRIDVDYASHSAQVARIRDRLLEVLAPVSPRAADIPVYSTLTGDWLDTTAMDADYWYRSLRHTVLFEPAVRGLLEAGYGTLLEISAHPVLATAVQDTVETAGRSAVVTGSLRRDEGGPARFLTSLGQAHAHGLSPDWDAVFAGAADGTVALPTYAFERQRYWPKGTMAAAGDATGLGLGAAGHPLLGAVVTLADDEGALFTGRLSLSTHPWLADHVVSGRAVLPGTAFVELAVRAGDEVGCAVLDELSLAAPLVLPERGGVRLQLAVGGPEDSGHRQLTVRSRPEDAPDEEPWTLHATGTLAPGASAAAPRPESWPPEGAEPVEHEDLHASLADAGLSYGPVFQGLRGVWRHGTELYAEVALPEGAEDDAASFGLHPALLDAALHPLALGGFVEDGGEDRPWLPFAWSGVRLHAAGAGTVRVRLSPTGTNALSVGVIDATGAPVASVDSLMLRQLTPEALEGSGPAFHDALFRVDWTLAPASPQGPAPTVVLLGADAARHRPALEAAGARVDEYPRLSALRTAMDAGAPPPDTVLVTCSPAPEAPAGPEVVGDVREASGRVLGLAQEWLAEERFAEARLAVVTRRAVATGPDEAPEDLVHAPVWGLLRSAQSEHPGRFVLVDSDGLETSARALPAALALDAAQLALRGGEIRLPRLARVGVSDAAAPAFAPGGTVLITGGTGTLGALFARHLVTGHGVRNLLLTSRSGAAAPGAAELAAELRALGAEVEVAACDAADRTALRDLLGTIPADRPLTGVINAAGTLDDGVLESLGQERLDAVLRPKADAAWHLHELTRDLDLAAFVVFSSAAGVLGGSGQANYAAANAFLDALAAHRRAAGLPGLSLAWGRWAEASGLTEALDETALARMARSGMTGLASEQGVALFDAARAAEDALLVPARLDLPALRRQAGSGTVPELLRGLVRTPGRRQVDSGGAAVSELRERLAGMSAAERERTLLDLVRSQVAAVLGYAGPQAVDASRPFKEIGFDSLTAVELRNRLGAAIGLRLPATLVFDYPTPRELAGFVQGELLGSDAGTARGTRAAAVRSDEPIAVIGMSCRYPGGVDSPEKLWELLTTGTDAVSVFPADRGWDMERLFDPDPDHPGTSYCTEGGFLYDAGKFDAGFFGVSPKEALAMDPQQRLLLETSWETFERAGIDPATLKGSGTGVFAGVMYNDYGVLTSAAEQLDGYVGVGVAGGAISGRISYTFGLEGPAVTVDTACSSSLVALHLAVQALRQGECSLALAGGVSVMATPSTFIDFSRQRGLAPDGRCKSFADAADGAGWAEGAGVLLVERLSDAVRNGHPVLAVVRGSAVNQDGASNGMTAPNGPSQQRLIRQALANARLNADQIDAVEAHGTGTTLGDPIEAQALLATYGQDRPEDHPLWLGSIKSNIGHTQAAAGVAGVMKMVLAMRHGELPRTLHVDRPSSHVEWGSGAVELLTEPRAWPETGQPRRAAVSSFGISGTNAHLILEQPAAPRPEARTAPPSEPRTEARTEDASGAGDASPVLPWVLSAHSAQALRAQAGRLAALAGDGADAGPADVGLSLVSTRSALRHRAVLVGDREALLTGVRALAAGERPTGAVTGVAGEGRTAVLLTGQGSQRLGMGRELHGTYPVFARAWDEVCAEFEGLLPRPLTEVVWAGPGTPEAELLDRTQYAQAALFAVEVALFRLAESLGVVPDALLGHSIGEVTAAHLAGVWSLADAAKLVAARGRLMEALPAGGAMVAVRAPEDVVLPLLTGQVSIAAVNGPEAVVLSGAEAPVAALAEVLEAKGHRTKRLRVSHAFHSPLMDPVLEEFRAVAESLAYAEPRIPVVSNLTGGLAGPDELCDPGYWVRHVREAVRFHDGMRALSAEGLDLFLELGPGGVLSAMGQESLPGGEFLPALRKDRPESEALLLALAGAHVRGARVDWLPLFGGARRIELPTYAFQRQRYWPEAEGPAAEPRAEVSDPVGSRFWELVERGDLDELLRTLDLDADQPLSALLPALTALRRGESAAEATRYRADWHAVTDLRAAGLSGTWALLVPHGHEDGPCARSVAEALRTHGAEVRQLTVTGEDADPDRLAGPLAALPEDAAGVVSLWALDERPHPEHPSVPTGVAGTLALAQALAGAAPRAALWSLTRGAVSLTRTGHTAGTAGALLWGLGRALLASRSGARGGLIDLPGTPDGASSGLDGRQGAWLAGLLGASATGGDGEADGDGDGEDEVALRPSGVFARRLGHAGRSGGAPGAGTWRPTGTVLLAGELGPVGAPVARWLARNGAAHLMVPPALAEEPFDVPVTVLDEDLADPAAVARLRDRVPDGHPLSAVVHGIGGLRGEPAGSVSVAGFAQTVERAVRESENLAELARDTSAFVLLAPAASTWGDPSRAAVTAAGAYREELVRRRRAEGLSGTVLCWDGAPPAETAFAGAVGHGDQAVTVAEADWAELAATRTGSLLRALPEVRRPAREPAETTGDEVDPEALRAYLKELDAAGRQKALLEIACEVAARALGHESAAAVEPDLDFLDAGFNSLSAVEFRNALNSITGLSLPAALVYDYPTPQDVVEFLESELA</sequence>
<dbReference type="NCBIfam" id="NF045894">
    <property type="entry name" value="PKS_plus_SDR"/>
    <property type="match status" value="1"/>
</dbReference>
<dbReference type="CDD" id="cd08956">
    <property type="entry name" value="KR_3_FAS_SDR_x"/>
    <property type="match status" value="1"/>
</dbReference>
<dbReference type="InterPro" id="IPR032821">
    <property type="entry name" value="PKS_assoc"/>
</dbReference>
<dbReference type="Pfam" id="PF21089">
    <property type="entry name" value="PKS_DH_N"/>
    <property type="match status" value="1"/>
</dbReference>
<feature type="region of interest" description="C-terminal hotdog fold" evidence="9">
    <location>
        <begin position="1082"/>
        <end position="1223"/>
    </location>
</feature>
<dbReference type="InterPro" id="IPR018201">
    <property type="entry name" value="Ketoacyl_synth_AS"/>
</dbReference>
<dbReference type="Gene3D" id="6.10.140.1830">
    <property type="match status" value="1"/>
</dbReference>
<dbReference type="Pfam" id="PF00109">
    <property type="entry name" value="ketoacyl-synt"/>
    <property type="match status" value="2"/>
</dbReference>
<dbReference type="InterPro" id="IPR055123">
    <property type="entry name" value="SpnB-like_Rossmann"/>
</dbReference>
<dbReference type="PROSITE" id="PS50075">
    <property type="entry name" value="CARRIER"/>
    <property type="match status" value="2"/>
</dbReference>
<dbReference type="Gene3D" id="3.10.129.110">
    <property type="entry name" value="Polyketide synthase dehydratase"/>
    <property type="match status" value="1"/>
</dbReference>
<evidence type="ECO:0000259" key="12">
    <source>
        <dbReference type="PROSITE" id="PS52004"/>
    </source>
</evidence>
<dbReference type="PROSITE" id="PS52004">
    <property type="entry name" value="KS3_2"/>
    <property type="match status" value="2"/>
</dbReference>
<dbReference type="SMART" id="SM01294">
    <property type="entry name" value="PKS_PP_betabranch"/>
    <property type="match status" value="1"/>
</dbReference>
<dbReference type="InterPro" id="IPR014031">
    <property type="entry name" value="Ketoacyl_synth_C"/>
</dbReference>
<keyword evidence="6" id="KW-0045">Antibiotic biosynthesis</keyword>
<dbReference type="Gene3D" id="3.40.366.10">
    <property type="entry name" value="Malonyl-Coenzyme A Acyl Carrier Protein, domain 2"/>
    <property type="match status" value="2"/>
</dbReference>
<evidence type="ECO:0000256" key="8">
    <source>
        <dbReference type="ARBA" id="ARBA00023315"/>
    </source>
</evidence>
<organism evidence="14 15">
    <name type="scientific">Streptomyces albiaxialis</name>
    <dbReference type="NCBI Taxonomy" id="329523"/>
    <lineage>
        <taxon>Bacteria</taxon>
        <taxon>Bacillati</taxon>
        <taxon>Actinomycetota</taxon>
        <taxon>Actinomycetes</taxon>
        <taxon>Kitasatosporales</taxon>
        <taxon>Streptomycetaceae</taxon>
        <taxon>Streptomyces</taxon>
    </lineage>
</organism>
<dbReference type="CDD" id="cd08952">
    <property type="entry name" value="KR_1_SDR_x"/>
    <property type="match status" value="1"/>
</dbReference>
<dbReference type="PROSITE" id="PS00012">
    <property type="entry name" value="PHOSPHOPANTETHEINE"/>
    <property type="match status" value="1"/>
</dbReference>
<name>A0ABN2WZR2_9ACTN</name>
<dbReference type="InterPro" id="IPR014043">
    <property type="entry name" value="Acyl_transferase_dom"/>
</dbReference>
<dbReference type="InterPro" id="IPR013968">
    <property type="entry name" value="PKS_KR"/>
</dbReference>
<dbReference type="InterPro" id="IPR015083">
    <property type="entry name" value="NorB/c/GfsB-D-like_docking"/>
</dbReference>
<keyword evidence="15" id="KW-1185">Reference proteome</keyword>
<evidence type="ECO:0000259" key="11">
    <source>
        <dbReference type="PROSITE" id="PS50075"/>
    </source>
</evidence>
<accession>A0ABN2WZR2</accession>
<dbReference type="Gene3D" id="3.40.47.10">
    <property type="match status" value="2"/>
</dbReference>
<evidence type="ECO:0000256" key="4">
    <source>
        <dbReference type="ARBA" id="ARBA00022553"/>
    </source>
</evidence>
<dbReference type="Pfam" id="PF00550">
    <property type="entry name" value="PP-binding"/>
    <property type="match status" value="2"/>
</dbReference>
<evidence type="ECO:0000256" key="9">
    <source>
        <dbReference type="PROSITE-ProRule" id="PRU01363"/>
    </source>
</evidence>
<dbReference type="PROSITE" id="PS52019">
    <property type="entry name" value="PKS_MFAS_DH"/>
    <property type="match status" value="1"/>
</dbReference>
<feature type="domain" description="Carrier" evidence="11">
    <location>
        <begin position="3240"/>
        <end position="3315"/>
    </location>
</feature>
<dbReference type="InterPro" id="IPR006162">
    <property type="entry name" value="Ppantetheine_attach_site"/>
</dbReference>
<dbReference type="Pfam" id="PF08659">
    <property type="entry name" value="KR"/>
    <property type="match status" value="2"/>
</dbReference>
<dbReference type="InterPro" id="IPR049900">
    <property type="entry name" value="PKS_mFAS_DH"/>
</dbReference>
<protein>
    <recommendedName>
        <fullName evidence="16">Polyketide synthase</fullName>
    </recommendedName>
</protein>
<dbReference type="Gene3D" id="1.10.1200.10">
    <property type="entry name" value="ACP-like"/>
    <property type="match status" value="2"/>
</dbReference>
<dbReference type="InterPro" id="IPR014030">
    <property type="entry name" value="Ketoacyl_synth_N"/>
</dbReference>
<evidence type="ECO:0000256" key="2">
    <source>
        <dbReference type="ARBA" id="ARBA00004792"/>
    </source>
</evidence>
<evidence type="ECO:0000313" key="14">
    <source>
        <dbReference type="EMBL" id="GAA2100826.1"/>
    </source>
</evidence>
<dbReference type="InterPro" id="IPR049552">
    <property type="entry name" value="PKS_DH_N"/>
</dbReference>
<dbReference type="Pfam" id="PF22953">
    <property type="entry name" value="SpnB_Rossmann"/>
    <property type="match status" value="1"/>
</dbReference>
<keyword evidence="7" id="KW-0511">Multifunctional enzyme</keyword>
<dbReference type="CDD" id="cd00833">
    <property type="entry name" value="PKS"/>
    <property type="match status" value="2"/>
</dbReference>
<dbReference type="SMART" id="SM00825">
    <property type="entry name" value="PKS_KS"/>
    <property type="match status" value="2"/>
</dbReference>
<dbReference type="SUPFAM" id="SSF52151">
    <property type="entry name" value="FabD/lysophospholipase-like"/>
    <property type="match status" value="2"/>
</dbReference>
<dbReference type="EMBL" id="BAAAPE010000025">
    <property type="protein sequence ID" value="GAA2100826.1"/>
    <property type="molecule type" value="Genomic_DNA"/>
</dbReference>
<evidence type="ECO:0000256" key="7">
    <source>
        <dbReference type="ARBA" id="ARBA00023268"/>
    </source>
</evidence>
<dbReference type="InterPro" id="IPR036736">
    <property type="entry name" value="ACP-like_sf"/>
</dbReference>
<dbReference type="InterPro" id="IPR016036">
    <property type="entry name" value="Malonyl_transacylase_ACP-bd"/>
</dbReference>
<dbReference type="InterPro" id="IPR016035">
    <property type="entry name" value="Acyl_Trfase/lysoPLipase"/>
</dbReference>
<dbReference type="PROSITE" id="PS00606">
    <property type="entry name" value="KS3_1"/>
    <property type="match status" value="2"/>
</dbReference>
<dbReference type="Pfam" id="PF00698">
    <property type="entry name" value="Acyl_transf_1"/>
    <property type="match status" value="2"/>
</dbReference>
<gene>
    <name evidence="14" type="ORF">GCM10009801_73570</name>
</gene>
<feature type="active site" description="Proton donor; for dehydratase activity" evidence="9">
    <location>
        <position position="1143"/>
    </location>
</feature>
<keyword evidence="4" id="KW-0597">Phosphoprotein</keyword>
<dbReference type="Gene3D" id="3.30.70.3290">
    <property type="match status" value="2"/>
</dbReference>
<evidence type="ECO:0000256" key="10">
    <source>
        <dbReference type="SAM" id="MobiDB-lite"/>
    </source>
</evidence>
<evidence type="ECO:0000259" key="13">
    <source>
        <dbReference type="PROSITE" id="PS52019"/>
    </source>
</evidence>
<feature type="domain" description="Ketosynthase family 3 (KS3)" evidence="12">
    <location>
        <begin position="33"/>
        <end position="458"/>
    </location>
</feature>
<evidence type="ECO:0000313" key="15">
    <source>
        <dbReference type="Proteomes" id="UP001500016"/>
    </source>
</evidence>
<feature type="region of interest" description="N-terminal hotdog fold" evidence="9">
    <location>
        <begin position="945"/>
        <end position="1070"/>
    </location>
</feature>
<dbReference type="Pfam" id="PF16197">
    <property type="entry name" value="KAsynt_C_assoc"/>
    <property type="match status" value="2"/>
</dbReference>
<feature type="region of interest" description="Disordered" evidence="10">
    <location>
        <begin position="2234"/>
        <end position="2267"/>
    </location>
</feature>
<feature type="domain" description="PKS/mFAS DH" evidence="13">
    <location>
        <begin position="945"/>
        <end position="1223"/>
    </location>
</feature>
<dbReference type="PANTHER" id="PTHR43775">
    <property type="entry name" value="FATTY ACID SYNTHASE"/>
    <property type="match status" value="1"/>
</dbReference>
<dbReference type="SUPFAM" id="SSF55048">
    <property type="entry name" value="Probable ACP-binding domain of malonyl-CoA ACP transacylase"/>
    <property type="match status" value="2"/>
</dbReference>
<dbReference type="InterPro" id="IPR001227">
    <property type="entry name" value="Ac_transferase_dom_sf"/>
</dbReference>
<dbReference type="InterPro" id="IPR042104">
    <property type="entry name" value="PKS_dehydratase_sf"/>
</dbReference>
<dbReference type="InterPro" id="IPR020807">
    <property type="entry name" value="PKS_DH"/>
</dbReference>
<dbReference type="SUPFAM" id="SSF51735">
    <property type="entry name" value="NAD(P)-binding Rossmann-fold domains"/>
    <property type="match status" value="4"/>
</dbReference>
<dbReference type="InterPro" id="IPR050091">
    <property type="entry name" value="PKS_NRPS_Biosynth_Enz"/>
</dbReference>
<dbReference type="Gene3D" id="3.40.50.720">
    <property type="entry name" value="NAD(P)-binding Rossmann-like Domain"/>
    <property type="match status" value="2"/>
</dbReference>
<dbReference type="InterPro" id="IPR020806">
    <property type="entry name" value="PKS_PP-bd"/>
</dbReference>
<dbReference type="SUPFAM" id="SSF53901">
    <property type="entry name" value="Thiolase-like"/>
    <property type="match status" value="2"/>
</dbReference>
<dbReference type="SMART" id="SM00822">
    <property type="entry name" value="PKS_KR"/>
    <property type="match status" value="2"/>
</dbReference>
<feature type="domain" description="Carrier" evidence="11">
    <location>
        <begin position="1717"/>
        <end position="1792"/>
    </location>
</feature>
<feature type="region of interest" description="Disordered" evidence="10">
    <location>
        <begin position="1030"/>
        <end position="1083"/>
    </location>
</feature>
<dbReference type="SMART" id="SM00823">
    <property type="entry name" value="PKS_PP"/>
    <property type="match status" value="2"/>
</dbReference>
<feature type="active site" description="Proton acceptor; for dehydratase activity" evidence="9">
    <location>
        <position position="977"/>
    </location>
</feature>
<dbReference type="Proteomes" id="UP001500016">
    <property type="component" value="Unassembled WGS sequence"/>
</dbReference>
<dbReference type="SMART" id="SM00827">
    <property type="entry name" value="PKS_AT"/>
    <property type="match status" value="2"/>
</dbReference>
<dbReference type="InterPro" id="IPR016039">
    <property type="entry name" value="Thiolase-like"/>
</dbReference>
<dbReference type="Pfam" id="PF14765">
    <property type="entry name" value="PS-DH"/>
    <property type="match status" value="1"/>
</dbReference>
<dbReference type="Pfam" id="PF02801">
    <property type="entry name" value="Ketoacyl-synt_C"/>
    <property type="match status" value="2"/>
</dbReference>
<keyword evidence="5" id="KW-0808">Transferase</keyword>
<dbReference type="Pfam" id="PF08990">
    <property type="entry name" value="Docking"/>
    <property type="match status" value="1"/>
</dbReference>
<comment type="pathway">
    <text evidence="2">Antibiotic biosynthesis.</text>
</comment>
<evidence type="ECO:0008006" key="16">
    <source>
        <dbReference type="Google" id="ProtNLM"/>
    </source>
</evidence>
<dbReference type="InterPro" id="IPR009081">
    <property type="entry name" value="PP-bd_ACP"/>
</dbReference>
<proteinExistence type="predicted"/>
<dbReference type="InterPro" id="IPR041618">
    <property type="entry name" value="PKS_DE"/>
</dbReference>
<comment type="caution">
    <text evidence="14">The sequence shown here is derived from an EMBL/GenBank/DDBJ whole genome shotgun (WGS) entry which is preliminary data.</text>
</comment>
<evidence type="ECO:0000256" key="5">
    <source>
        <dbReference type="ARBA" id="ARBA00022679"/>
    </source>
</evidence>
<dbReference type="InterPro" id="IPR036291">
    <property type="entry name" value="NAD(P)-bd_dom_sf"/>
</dbReference>
<evidence type="ECO:0000256" key="3">
    <source>
        <dbReference type="ARBA" id="ARBA00022450"/>
    </source>
</evidence>
<dbReference type="PANTHER" id="PTHR43775:SF51">
    <property type="entry name" value="INACTIVE PHENOLPHTHIOCEROL SYNTHESIS POLYKETIDE SYNTHASE TYPE I PKS1-RELATED"/>
    <property type="match status" value="1"/>
</dbReference>